<name>A0ABX1Q2H7_9RHOO</name>
<evidence type="ECO:0000256" key="3">
    <source>
        <dbReference type="ARBA" id="ARBA00022795"/>
    </source>
</evidence>
<evidence type="ECO:0000256" key="4">
    <source>
        <dbReference type="ARBA" id="ARBA00024746"/>
    </source>
</evidence>
<keyword evidence="8" id="KW-0966">Cell projection</keyword>
<protein>
    <recommendedName>
        <fullName evidence="2 5">Basal-body rod modification protein FlgD</fullName>
    </recommendedName>
</protein>
<keyword evidence="8" id="KW-0969">Cilium</keyword>
<dbReference type="InterPro" id="IPR005648">
    <property type="entry name" value="FlgD"/>
</dbReference>
<keyword evidence="8" id="KW-0282">Flagellum</keyword>
<dbReference type="Pfam" id="PF03963">
    <property type="entry name" value="FlgD"/>
    <property type="match status" value="1"/>
</dbReference>
<proteinExistence type="inferred from homology"/>
<evidence type="ECO:0000256" key="5">
    <source>
        <dbReference type="RuleBase" id="RU362076"/>
    </source>
</evidence>
<evidence type="ECO:0000256" key="2">
    <source>
        <dbReference type="ARBA" id="ARBA00016013"/>
    </source>
</evidence>
<dbReference type="Proteomes" id="UP000623795">
    <property type="component" value="Unassembled WGS sequence"/>
</dbReference>
<reference evidence="8 9" key="1">
    <citation type="submission" date="2019-12" db="EMBL/GenBank/DDBJ databases">
        <title>Comparative genomics gives insights into the taxonomy of the Azoarcus-Aromatoleum group and reveals separate origins of nif in the plant-associated Azoarcus and non-plant-associated Aromatoleum sub-groups.</title>
        <authorList>
            <person name="Lafos M."/>
            <person name="Maluk M."/>
            <person name="Batista M."/>
            <person name="Junghare M."/>
            <person name="Carmona M."/>
            <person name="Faoro H."/>
            <person name="Cruz L.M."/>
            <person name="Battistoni F."/>
            <person name="De Souza E."/>
            <person name="Pedrosa F."/>
            <person name="Chen W.-M."/>
            <person name="Poole P.S."/>
            <person name="Dixon R.A."/>
            <person name="James E.K."/>
        </authorList>
    </citation>
    <scope>NUCLEOTIDE SEQUENCE [LARGE SCALE GENOMIC DNA]</scope>
    <source>
        <strain evidence="8 9">Td21</strain>
    </source>
</reference>
<keyword evidence="9" id="KW-1185">Reference proteome</keyword>
<feature type="domain" description="FlgD Tudor-like" evidence="7">
    <location>
        <begin position="91"/>
        <end position="222"/>
    </location>
</feature>
<accession>A0ABX1Q2H7</accession>
<dbReference type="EMBL" id="WTVN01000041">
    <property type="protein sequence ID" value="NMG45916.1"/>
    <property type="molecule type" value="Genomic_DNA"/>
</dbReference>
<dbReference type="InterPro" id="IPR025963">
    <property type="entry name" value="FLgD_Tudor"/>
</dbReference>
<evidence type="ECO:0000259" key="6">
    <source>
        <dbReference type="Pfam" id="PF13860"/>
    </source>
</evidence>
<comment type="function">
    <text evidence="4 5">Required for flagellar hook formation. May act as a scaffolding protein.</text>
</comment>
<comment type="caution">
    <text evidence="8">The sequence shown here is derived from an EMBL/GenBank/DDBJ whole genome shotgun (WGS) entry which is preliminary data.</text>
</comment>
<dbReference type="Gene3D" id="2.30.30.910">
    <property type="match status" value="1"/>
</dbReference>
<sequence>MATVNNTVSAAAESAVALLARKDKPEAKADAVGQGRFLTLLTAQLKNQDPMNPLDNAQVTSQLAQISTVDGIERLNTMLTQLLDGQQSTESLQAASLVGRGVLIPGNGLKLGDAGSIGGFALDVPADAVTMKIKDAQGLEVASVDLGSFAAGTHNFQWDGTTLDGSRAANGKYKVSIEAVTGGKPVQAEVLEFGAVSSVVRGAKGTDLQIGDLGIVKMSDVRQIV</sequence>
<comment type="similarity">
    <text evidence="1 5">Belongs to the FlgD family.</text>
</comment>
<feature type="domain" description="FlgD/Vpr Ig-like" evidence="6">
    <location>
        <begin position="107"/>
        <end position="182"/>
    </location>
</feature>
<gene>
    <name evidence="8" type="ORF">GPA22_19550</name>
</gene>
<dbReference type="Gene3D" id="2.60.40.4070">
    <property type="match status" value="1"/>
</dbReference>
<dbReference type="Pfam" id="PF13861">
    <property type="entry name" value="FLgD_tudor"/>
    <property type="match status" value="1"/>
</dbReference>
<dbReference type="RefSeq" id="WP_169257741.1">
    <property type="nucleotide sequence ID" value="NZ_WTVN01000041.1"/>
</dbReference>
<evidence type="ECO:0000256" key="1">
    <source>
        <dbReference type="ARBA" id="ARBA00010577"/>
    </source>
</evidence>
<dbReference type="Pfam" id="PF13860">
    <property type="entry name" value="FlgD_ig"/>
    <property type="match status" value="1"/>
</dbReference>
<keyword evidence="3 5" id="KW-1005">Bacterial flagellum biogenesis</keyword>
<evidence type="ECO:0000313" key="8">
    <source>
        <dbReference type="EMBL" id="NMG45916.1"/>
    </source>
</evidence>
<organism evidence="8 9">
    <name type="scientific">Aromatoleum toluvorans</name>
    <dbReference type="NCBI Taxonomy" id="92002"/>
    <lineage>
        <taxon>Bacteria</taxon>
        <taxon>Pseudomonadati</taxon>
        <taxon>Pseudomonadota</taxon>
        <taxon>Betaproteobacteria</taxon>
        <taxon>Rhodocyclales</taxon>
        <taxon>Rhodocyclaceae</taxon>
        <taxon>Aromatoleum</taxon>
    </lineage>
</organism>
<evidence type="ECO:0000313" key="9">
    <source>
        <dbReference type="Proteomes" id="UP000623795"/>
    </source>
</evidence>
<evidence type="ECO:0000259" key="7">
    <source>
        <dbReference type="Pfam" id="PF13861"/>
    </source>
</evidence>
<dbReference type="InterPro" id="IPR025965">
    <property type="entry name" value="FlgD/Vpr_Ig-like"/>
</dbReference>